<reference evidence="2 3" key="1">
    <citation type="journal article" date="2014" name="Genome Announc.">
        <title>Draft Genome Sequence of Magnetospirillum sp. Strain SO-1, a Freshwater Magnetotactic Bacterium Isolated from the Ol'khovka River, Russia.</title>
        <authorList>
            <person name="Grouzdev D.S."/>
            <person name="Dziuba M.V."/>
            <person name="Sukhacheva M.S."/>
            <person name="Mardanov A.V."/>
            <person name="Beletskiy A.V."/>
            <person name="Kuznetsov B.B."/>
            <person name="Skryabin K.G."/>
        </authorList>
    </citation>
    <scope>NUCLEOTIDE SEQUENCE [LARGE SCALE GENOMIC DNA]</scope>
    <source>
        <strain evidence="2 3">SO-1</strain>
    </source>
</reference>
<dbReference type="RefSeq" id="WP_008613116.1">
    <property type="nucleotide sequence ID" value="NZ_AONQ01000001.1"/>
</dbReference>
<evidence type="ECO:0000256" key="1">
    <source>
        <dbReference type="SAM" id="MobiDB-lite"/>
    </source>
</evidence>
<sequence>MANAVDDFFKEFGIAQPKARKTAGETPLQKFFKKMDEECRFAMRLRNQEDEAWEDFKSRKTRRWFKFYGDELWSKLGHYPLDIRGKKEFGPITKRQSEREVDWDALFNFYEKAKAMIEQDKGLQAQIADLDSAASERTSKPRKRGGKPIALGYDGGSEDEPEMAPELPEED</sequence>
<gene>
    <name evidence="2" type="ORF">H261_00520</name>
</gene>
<feature type="region of interest" description="Disordered" evidence="1">
    <location>
        <begin position="131"/>
        <end position="171"/>
    </location>
</feature>
<keyword evidence="3" id="KW-1185">Reference proteome</keyword>
<dbReference type="Proteomes" id="UP000011744">
    <property type="component" value="Unassembled WGS sequence"/>
</dbReference>
<organism evidence="2 3">
    <name type="scientific">Paramagnetospirillum caucaseum</name>
    <dbReference type="NCBI Taxonomy" id="1244869"/>
    <lineage>
        <taxon>Bacteria</taxon>
        <taxon>Pseudomonadati</taxon>
        <taxon>Pseudomonadota</taxon>
        <taxon>Alphaproteobacteria</taxon>
        <taxon>Rhodospirillales</taxon>
        <taxon>Magnetospirillaceae</taxon>
        <taxon>Paramagnetospirillum</taxon>
    </lineage>
</organism>
<dbReference type="EMBL" id="AONQ01000001">
    <property type="protein sequence ID" value="EME72017.1"/>
    <property type="molecule type" value="Genomic_DNA"/>
</dbReference>
<comment type="caution">
    <text evidence="2">The sequence shown here is derived from an EMBL/GenBank/DDBJ whole genome shotgun (WGS) entry which is preliminary data.</text>
</comment>
<accession>M2ZX78</accession>
<proteinExistence type="predicted"/>
<evidence type="ECO:0000313" key="2">
    <source>
        <dbReference type="EMBL" id="EME72017.1"/>
    </source>
</evidence>
<dbReference type="AlphaFoldDB" id="M2ZX78"/>
<protein>
    <submittedName>
        <fullName evidence="2">Uncharacterized protein</fullName>
    </submittedName>
</protein>
<evidence type="ECO:0000313" key="3">
    <source>
        <dbReference type="Proteomes" id="UP000011744"/>
    </source>
</evidence>
<dbReference type="PATRIC" id="fig|1244869.3.peg.101"/>
<feature type="compositionally biased region" description="Acidic residues" evidence="1">
    <location>
        <begin position="156"/>
        <end position="171"/>
    </location>
</feature>
<name>M2ZX78_9PROT</name>